<keyword evidence="7 13" id="KW-0812">Transmembrane</keyword>
<sequence>MDGLGASHCYLRGPSDSLTVVEHCDKKLETSPILFVNYIFGFLLLLRTLLVFQPMPKKESPKLVIPKHMAVVFTDDAHVYLSCLIDIIAHSVFYGIEKLTFFDPWCILESRKYEIIAELRKFFESRPNQRRILFNEESDGEATKALRVTILGSNDGRASLVRACKQLCHSTEEVSIASVYEKLATEHIQDPDFLLKVGNLNSLAGYPPWNLRITELLSISSFEVQNRVQDYEFLRFLQAYSSRDRRIGK</sequence>
<evidence type="ECO:0000256" key="1">
    <source>
        <dbReference type="ARBA" id="ARBA00001946"/>
    </source>
</evidence>
<reference evidence="15" key="1">
    <citation type="submission" date="2022-11" db="UniProtKB">
        <authorList>
            <consortium name="WormBaseParasite"/>
        </authorList>
    </citation>
    <scope>IDENTIFICATION</scope>
</reference>
<dbReference type="PANTHER" id="PTHR21528:SF0">
    <property type="entry name" value="DEHYDRODOLICHYL DIPHOSPHATE SYNTHASE COMPLEX SUBUNIT NUS1"/>
    <property type="match status" value="1"/>
</dbReference>
<evidence type="ECO:0000256" key="3">
    <source>
        <dbReference type="ARBA" id="ARBA00004922"/>
    </source>
</evidence>
<evidence type="ECO:0000256" key="2">
    <source>
        <dbReference type="ARBA" id="ARBA00004586"/>
    </source>
</evidence>
<evidence type="ECO:0000313" key="14">
    <source>
        <dbReference type="Proteomes" id="UP000887540"/>
    </source>
</evidence>
<dbReference type="InterPro" id="IPR036424">
    <property type="entry name" value="UPP_synth-like_sf"/>
</dbReference>
<keyword evidence="10 13" id="KW-1133">Transmembrane helix</keyword>
<evidence type="ECO:0000256" key="5">
    <source>
        <dbReference type="ARBA" id="ARBA00012596"/>
    </source>
</evidence>
<dbReference type="WBParaSite" id="ACRNAN_scaffold16487.g33060.t1">
    <property type="protein sequence ID" value="ACRNAN_scaffold16487.g33060.t1"/>
    <property type="gene ID" value="ACRNAN_scaffold16487.g33060"/>
</dbReference>
<dbReference type="InterPro" id="IPR038887">
    <property type="entry name" value="Nus1/NgBR"/>
</dbReference>
<comment type="subcellular location">
    <subcellularLocation>
        <location evidence="2">Endoplasmic reticulum membrane</location>
    </subcellularLocation>
</comment>
<dbReference type="InterPro" id="IPR001441">
    <property type="entry name" value="UPP_synth-like"/>
</dbReference>
<dbReference type="Proteomes" id="UP000887540">
    <property type="component" value="Unplaced"/>
</dbReference>
<evidence type="ECO:0000256" key="7">
    <source>
        <dbReference type="ARBA" id="ARBA00022692"/>
    </source>
</evidence>
<protein>
    <recommendedName>
        <fullName evidence="5">ditrans,polycis-polyprenyl diphosphate synthase [(2E,6E)-farnesyldiphosphate specific]</fullName>
        <ecNumber evidence="5">2.5.1.87</ecNumber>
    </recommendedName>
</protein>
<keyword evidence="8" id="KW-0256">Endoplasmic reticulum</keyword>
<dbReference type="Gene3D" id="3.40.1180.10">
    <property type="entry name" value="Decaprenyl diphosphate synthase-like"/>
    <property type="match status" value="1"/>
</dbReference>
<organism evidence="14 15">
    <name type="scientific">Acrobeloides nanus</name>
    <dbReference type="NCBI Taxonomy" id="290746"/>
    <lineage>
        <taxon>Eukaryota</taxon>
        <taxon>Metazoa</taxon>
        <taxon>Ecdysozoa</taxon>
        <taxon>Nematoda</taxon>
        <taxon>Chromadorea</taxon>
        <taxon>Rhabditida</taxon>
        <taxon>Tylenchina</taxon>
        <taxon>Cephalobomorpha</taxon>
        <taxon>Cephaloboidea</taxon>
        <taxon>Cephalobidae</taxon>
        <taxon>Acrobeloides</taxon>
    </lineage>
</organism>
<comment type="similarity">
    <text evidence="4">Belongs to the UPP synthase family.</text>
</comment>
<keyword evidence="9" id="KW-0460">Magnesium</keyword>
<dbReference type="Pfam" id="PF01255">
    <property type="entry name" value="Prenyltransf"/>
    <property type="match status" value="1"/>
</dbReference>
<dbReference type="PANTHER" id="PTHR21528">
    <property type="entry name" value="DEHYDRODOLICHYL DIPHOSPHATE SYNTHASE COMPLEX SUBUNIT NUS1"/>
    <property type="match status" value="1"/>
</dbReference>
<keyword evidence="6" id="KW-0808">Transferase</keyword>
<evidence type="ECO:0000256" key="4">
    <source>
        <dbReference type="ARBA" id="ARBA00005432"/>
    </source>
</evidence>
<name>A0A914CZW0_9BILA</name>
<dbReference type="GO" id="GO:0005789">
    <property type="term" value="C:endoplasmic reticulum membrane"/>
    <property type="evidence" value="ECO:0007669"/>
    <property type="project" value="UniProtKB-SubCell"/>
</dbReference>
<evidence type="ECO:0000313" key="15">
    <source>
        <dbReference type="WBParaSite" id="ACRNAN_scaffold16487.g33060.t1"/>
    </source>
</evidence>
<keyword evidence="11 13" id="KW-0472">Membrane</keyword>
<evidence type="ECO:0000256" key="13">
    <source>
        <dbReference type="SAM" id="Phobius"/>
    </source>
</evidence>
<keyword evidence="14" id="KW-1185">Reference proteome</keyword>
<evidence type="ECO:0000256" key="11">
    <source>
        <dbReference type="ARBA" id="ARBA00023136"/>
    </source>
</evidence>
<comment type="pathway">
    <text evidence="3">Protein modification; protein glycosylation.</text>
</comment>
<dbReference type="SUPFAM" id="SSF64005">
    <property type="entry name" value="Undecaprenyl diphosphate synthase"/>
    <property type="match status" value="1"/>
</dbReference>
<evidence type="ECO:0000256" key="12">
    <source>
        <dbReference type="ARBA" id="ARBA00047353"/>
    </source>
</evidence>
<accession>A0A914CZW0</accession>
<dbReference type="AlphaFoldDB" id="A0A914CZW0"/>
<proteinExistence type="inferred from homology"/>
<evidence type="ECO:0000256" key="9">
    <source>
        <dbReference type="ARBA" id="ARBA00022842"/>
    </source>
</evidence>
<evidence type="ECO:0000256" key="6">
    <source>
        <dbReference type="ARBA" id="ARBA00022679"/>
    </source>
</evidence>
<dbReference type="EC" id="2.5.1.87" evidence="5"/>
<dbReference type="GO" id="GO:1904423">
    <property type="term" value="C:dehydrodolichyl diphosphate synthase complex"/>
    <property type="evidence" value="ECO:0007669"/>
    <property type="project" value="InterPro"/>
</dbReference>
<evidence type="ECO:0000256" key="10">
    <source>
        <dbReference type="ARBA" id="ARBA00022989"/>
    </source>
</evidence>
<feature type="transmembrane region" description="Helical" evidence="13">
    <location>
        <begin position="35"/>
        <end position="52"/>
    </location>
</feature>
<comment type="catalytic activity">
    <reaction evidence="12">
        <text>n isopentenyl diphosphate + (2E,6E)-farnesyl diphosphate = a di-trans,poly-cis-polyprenyl diphosphate + n diphosphate</text>
        <dbReference type="Rhea" id="RHEA:53008"/>
        <dbReference type="Rhea" id="RHEA-COMP:19494"/>
        <dbReference type="ChEBI" id="CHEBI:33019"/>
        <dbReference type="ChEBI" id="CHEBI:128769"/>
        <dbReference type="ChEBI" id="CHEBI:136960"/>
        <dbReference type="ChEBI" id="CHEBI:175763"/>
        <dbReference type="EC" id="2.5.1.87"/>
    </reaction>
</comment>
<comment type="cofactor">
    <cofactor evidence="1">
        <name>Mg(2+)</name>
        <dbReference type="ChEBI" id="CHEBI:18420"/>
    </cofactor>
</comment>
<dbReference type="GO" id="GO:0045547">
    <property type="term" value="F:ditrans,polycis-polyprenyl diphosphate synthase [(2E,6E)-farnesyl diphosphate specific] activity"/>
    <property type="evidence" value="ECO:0007669"/>
    <property type="project" value="UniProtKB-EC"/>
</dbReference>
<evidence type="ECO:0000256" key="8">
    <source>
        <dbReference type="ARBA" id="ARBA00022824"/>
    </source>
</evidence>